<evidence type="ECO:0000256" key="5">
    <source>
        <dbReference type="ARBA" id="ARBA00022840"/>
    </source>
</evidence>
<dbReference type="EC" id="2.7.1.2" evidence="7"/>
<keyword evidence="1 7" id="KW-0963">Cytoplasm</keyword>
<reference evidence="9" key="1">
    <citation type="submission" date="2013-07" db="EMBL/GenBank/DDBJ databases">
        <authorList>
            <person name="McIlroy S."/>
        </authorList>
    </citation>
    <scope>NUCLEOTIDE SEQUENCE [LARGE SCALE GENOMIC DNA]</scope>
    <source>
        <strain evidence="9">Run_A_D11</strain>
    </source>
</reference>
<dbReference type="NCBIfam" id="TIGR00749">
    <property type="entry name" value="glk"/>
    <property type="match status" value="1"/>
</dbReference>
<dbReference type="Gene3D" id="3.40.367.20">
    <property type="match status" value="1"/>
</dbReference>
<evidence type="ECO:0000256" key="7">
    <source>
        <dbReference type="HAMAP-Rule" id="MF_00524"/>
    </source>
</evidence>
<evidence type="ECO:0000313" key="9">
    <source>
        <dbReference type="EMBL" id="CDI02657.1"/>
    </source>
</evidence>
<accession>W6M4M7</accession>
<comment type="catalytic activity">
    <reaction evidence="7">
        <text>D-glucose + ATP = D-glucose 6-phosphate + ADP + H(+)</text>
        <dbReference type="Rhea" id="RHEA:17825"/>
        <dbReference type="ChEBI" id="CHEBI:4167"/>
        <dbReference type="ChEBI" id="CHEBI:15378"/>
        <dbReference type="ChEBI" id="CHEBI:30616"/>
        <dbReference type="ChEBI" id="CHEBI:61548"/>
        <dbReference type="ChEBI" id="CHEBI:456216"/>
        <dbReference type="EC" id="2.7.1.2"/>
    </reaction>
</comment>
<evidence type="ECO:0000256" key="1">
    <source>
        <dbReference type="ARBA" id="ARBA00022490"/>
    </source>
</evidence>
<evidence type="ECO:0000313" key="10">
    <source>
        <dbReference type="Proteomes" id="UP000035760"/>
    </source>
</evidence>
<evidence type="ECO:0000256" key="2">
    <source>
        <dbReference type="ARBA" id="ARBA00022679"/>
    </source>
</evidence>
<sequence length="320" mass="34016">MTQNPTEIPDLIADIGGTNARFALATADGRIQAERILSGADYPDLIQAATAYLRDSPHPRPRRAAVAVATPVTGDWVQFTNSSWSFSQEAARQALALEDLVIINDFTALALALPLLDSHERRAVGGGDAVDKAPIALLGAGTGLGVSGLVWSKSHWIPLEAEGGHATFSATDEREWAVYQVLQQRFGHVSPERLLSGPGLVNVYTALAEIQGWQAEKLTPADITNRAMAGSCLHCVEVLELFCGALGTAAGNLAMTLGALGGVYIGGGIVPKLGDFFDRSPFRSRFEAKGRFSDYLTKIPTWVITATNPAFRGVVAALAY</sequence>
<comment type="similarity">
    <text evidence="7 8">Belongs to the bacterial glucokinase family.</text>
</comment>
<keyword evidence="5 7" id="KW-0067">ATP-binding</keyword>
<dbReference type="PANTHER" id="PTHR47690:SF1">
    <property type="entry name" value="GLUCOKINASE"/>
    <property type="match status" value="1"/>
</dbReference>
<feature type="binding site" evidence="7">
    <location>
        <begin position="13"/>
        <end position="18"/>
    </location>
    <ligand>
        <name>ATP</name>
        <dbReference type="ChEBI" id="CHEBI:30616"/>
    </ligand>
</feature>
<dbReference type="HAMAP" id="MF_00524">
    <property type="entry name" value="Glucokinase"/>
    <property type="match status" value="1"/>
</dbReference>
<dbReference type="CDD" id="cd24008">
    <property type="entry name" value="ASKHA_NBD_GLK"/>
    <property type="match status" value="1"/>
</dbReference>
<dbReference type="STRING" id="1400863.BN873_340033"/>
<comment type="subcellular location">
    <subcellularLocation>
        <location evidence="7">Cytoplasm</location>
    </subcellularLocation>
</comment>
<dbReference type="InterPro" id="IPR043129">
    <property type="entry name" value="ATPase_NBD"/>
</dbReference>
<dbReference type="NCBIfam" id="NF001416">
    <property type="entry name" value="PRK00292.1-3"/>
    <property type="match status" value="1"/>
</dbReference>
<keyword evidence="10" id="KW-1185">Reference proteome</keyword>
<keyword evidence="3 7" id="KW-0547">Nucleotide-binding</keyword>
<dbReference type="EMBL" id="CBTJ020000041">
    <property type="protein sequence ID" value="CDI02657.1"/>
    <property type="molecule type" value="Genomic_DNA"/>
</dbReference>
<dbReference type="RefSeq" id="WP_048673066.1">
    <property type="nucleotide sequence ID" value="NZ_CBTJ020000041.1"/>
</dbReference>
<evidence type="ECO:0000256" key="8">
    <source>
        <dbReference type="RuleBase" id="RU004046"/>
    </source>
</evidence>
<dbReference type="SUPFAM" id="SSF53067">
    <property type="entry name" value="Actin-like ATPase domain"/>
    <property type="match status" value="1"/>
</dbReference>
<dbReference type="OrthoDB" id="9800595at2"/>
<dbReference type="AlphaFoldDB" id="W6M4M7"/>
<comment type="caution">
    <text evidence="9">The sequence shown here is derived from an EMBL/GenBank/DDBJ whole genome shotgun (WGS) entry which is preliminary data.</text>
</comment>
<dbReference type="InterPro" id="IPR050201">
    <property type="entry name" value="Bacterial_glucokinase"/>
</dbReference>
<keyword evidence="2 7" id="KW-0808">Transferase</keyword>
<evidence type="ECO:0000256" key="3">
    <source>
        <dbReference type="ARBA" id="ARBA00022741"/>
    </source>
</evidence>
<gene>
    <name evidence="7 9" type="primary">glk</name>
    <name evidence="9" type="ORF">BN873_340033</name>
</gene>
<reference evidence="9" key="2">
    <citation type="submission" date="2014-03" db="EMBL/GenBank/DDBJ databases">
        <title>Candidatus Competibacter-lineage genomes retrieved from metagenomes reveal functional metabolic diversity.</title>
        <authorList>
            <person name="McIlroy S.J."/>
            <person name="Albertsen M."/>
            <person name="Andresen E.K."/>
            <person name="Saunders A.M."/>
            <person name="Kristiansen R."/>
            <person name="Stokholm-Bjerregaard M."/>
            <person name="Nielsen K.L."/>
            <person name="Nielsen P.H."/>
        </authorList>
    </citation>
    <scope>NUCLEOTIDE SEQUENCE</scope>
    <source>
        <strain evidence="9">Run_A_D11</strain>
    </source>
</reference>
<evidence type="ECO:0000256" key="6">
    <source>
        <dbReference type="ARBA" id="ARBA00023152"/>
    </source>
</evidence>
<name>W6M4M7_9GAMM</name>
<dbReference type="GO" id="GO:0005536">
    <property type="term" value="F:D-glucose binding"/>
    <property type="evidence" value="ECO:0007669"/>
    <property type="project" value="InterPro"/>
</dbReference>
<keyword evidence="4 7" id="KW-0418">Kinase</keyword>
<dbReference type="GO" id="GO:0006096">
    <property type="term" value="P:glycolytic process"/>
    <property type="evidence" value="ECO:0007669"/>
    <property type="project" value="UniProtKB-UniRule"/>
</dbReference>
<dbReference type="FunFam" id="3.40.367.20:FF:000002">
    <property type="entry name" value="Glucokinase"/>
    <property type="match status" value="1"/>
</dbReference>
<evidence type="ECO:0000256" key="4">
    <source>
        <dbReference type="ARBA" id="ARBA00022777"/>
    </source>
</evidence>
<dbReference type="Pfam" id="PF02685">
    <property type="entry name" value="Glucokinase"/>
    <property type="match status" value="1"/>
</dbReference>
<dbReference type="Gene3D" id="3.30.420.40">
    <property type="match status" value="1"/>
</dbReference>
<dbReference type="GO" id="GO:0004340">
    <property type="term" value="F:glucokinase activity"/>
    <property type="evidence" value="ECO:0007669"/>
    <property type="project" value="UniProtKB-UniRule"/>
</dbReference>
<organism evidence="9 10">
    <name type="scientific">Candidatus Competibacter denitrificans Run_A_D11</name>
    <dbReference type="NCBI Taxonomy" id="1400863"/>
    <lineage>
        <taxon>Bacteria</taxon>
        <taxon>Pseudomonadati</taxon>
        <taxon>Pseudomonadota</taxon>
        <taxon>Gammaproteobacteria</taxon>
        <taxon>Candidatus Competibacteraceae</taxon>
        <taxon>Candidatus Competibacter</taxon>
    </lineage>
</organism>
<dbReference type="GO" id="GO:0005829">
    <property type="term" value="C:cytosol"/>
    <property type="evidence" value="ECO:0007669"/>
    <property type="project" value="TreeGrafter"/>
</dbReference>
<protein>
    <recommendedName>
        <fullName evidence="7">Glucokinase</fullName>
        <ecNumber evidence="7">2.7.1.2</ecNumber>
    </recommendedName>
    <alternativeName>
        <fullName evidence="7">Glucose kinase</fullName>
    </alternativeName>
</protein>
<dbReference type="InterPro" id="IPR003836">
    <property type="entry name" value="Glucokinase"/>
</dbReference>
<dbReference type="GO" id="GO:0005524">
    <property type="term" value="F:ATP binding"/>
    <property type="evidence" value="ECO:0007669"/>
    <property type="project" value="UniProtKB-UniRule"/>
</dbReference>
<dbReference type="Proteomes" id="UP000035760">
    <property type="component" value="Unassembled WGS sequence"/>
</dbReference>
<proteinExistence type="inferred from homology"/>
<keyword evidence="6 7" id="KW-0324">Glycolysis</keyword>
<dbReference type="PANTHER" id="PTHR47690">
    <property type="entry name" value="GLUCOKINASE"/>
    <property type="match status" value="1"/>
</dbReference>